<name>S4NYJ6_9NEOP</name>
<feature type="compositionally biased region" description="Basic residues" evidence="1">
    <location>
        <begin position="1"/>
        <end position="11"/>
    </location>
</feature>
<organism evidence="2">
    <name type="scientific">Pararge aegeria</name>
    <name type="common">speckled wood butterfly</name>
    <dbReference type="NCBI Taxonomy" id="116150"/>
    <lineage>
        <taxon>Eukaryota</taxon>
        <taxon>Metazoa</taxon>
        <taxon>Ecdysozoa</taxon>
        <taxon>Arthropoda</taxon>
        <taxon>Hexapoda</taxon>
        <taxon>Insecta</taxon>
        <taxon>Pterygota</taxon>
        <taxon>Neoptera</taxon>
        <taxon>Endopterygota</taxon>
        <taxon>Lepidoptera</taxon>
        <taxon>Glossata</taxon>
        <taxon>Ditrysia</taxon>
        <taxon>Papilionoidea</taxon>
        <taxon>Nymphalidae</taxon>
        <taxon>Satyrinae</taxon>
        <taxon>Satyrini</taxon>
        <taxon>Parargina</taxon>
        <taxon>Pararge</taxon>
    </lineage>
</organism>
<feature type="region of interest" description="Disordered" evidence="1">
    <location>
        <begin position="1"/>
        <end position="36"/>
    </location>
</feature>
<reference evidence="2" key="1">
    <citation type="journal article" date="2013" name="BMC Genomics">
        <title>Unscrambling butterfly oogenesis.</title>
        <authorList>
            <person name="Carter J.M."/>
            <person name="Baker S.C."/>
            <person name="Pink R."/>
            <person name="Carter D.R."/>
            <person name="Collins A."/>
            <person name="Tomlin J."/>
            <person name="Gibbs M."/>
            <person name="Breuker C.J."/>
        </authorList>
    </citation>
    <scope>NUCLEOTIDE SEQUENCE</scope>
    <source>
        <tissue evidence="2">Ovary</tissue>
    </source>
</reference>
<proteinExistence type="predicted"/>
<protein>
    <submittedName>
        <fullName evidence="2">Uncharacterized protein</fullName>
    </submittedName>
</protein>
<evidence type="ECO:0000313" key="2">
    <source>
        <dbReference type="EMBL" id="JAA82374.1"/>
    </source>
</evidence>
<evidence type="ECO:0000256" key="1">
    <source>
        <dbReference type="SAM" id="MobiDB-lite"/>
    </source>
</evidence>
<accession>S4NYJ6</accession>
<dbReference type="AlphaFoldDB" id="S4NYJ6"/>
<reference evidence="2" key="2">
    <citation type="submission" date="2013-05" db="EMBL/GenBank/DDBJ databases">
        <authorList>
            <person name="Carter J.-M."/>
            <person name="Baker S.C."/>
            <person name="Pink R."/>
            <person name="Carter D.R.F."/>
            <person name="Collins A."/>
            <person name="Tomlin J."/>
            <person name="Gibbs M."/>
            <person name="Breuker C.J."/>
        </authorList>
    </citation>
    <scope>NUCLEOTIDE SEQUENCE</scope>
    <source>
        <tissue evidence="2">Ovary</tissue>
    </source>
</reference>
<sequence>MKTAKKTHKKLSTFDPNVKRGFKGRSKTKSKDDPTYSEDIMDKIDIVTIDEATRQEEHQDALRTRKHMNYTCDYCALG</sequence>
<feature type="non-terminal residue" evidence="2">
    <location>
        <position position="78"/>
    </location>
</feature>
<dbReference type="EMBL" id="GAIX01010186">
    <property type="protein sequence ID" value="JAA82374.1"/>
    <property type="molecule type" value="Transcribed_RNA"/>
</dbReference>